<protein>
    <recommendedName>
        <fullName evidence="2">Type-4 uracil-DNA glycosylase</fullName>
    </recommendedName>
</protein>
<keyword evidence="6" id="KW-0378">Hydrolase</keyword>
<dbReference type="InterPro" id="IPR036895">
    <property type="entry name" value="Uracil-DNA_glycosylase-like_sf"/>
</dbReference>
<dbReference type="SMART" id="SM00986">
    <property type="entry name" value="UDG"/>
    <property type="match status" value="1"/>
</dbReference>
<dbReference type="SMART" id="SM00987">
    <property type="entry name" value="UreE_C"/>
    <property type="match status" value="1"/>
</dbReference>
<evidence type="ECO:0000313" key="11">
    <source>
        <dbReference type="EMBL" id="GAA0950745.1"/>
    </source>
</evidence>
<sequence>MGVSQDAGPFVPGNADLTELREAAAGCRGCALYERATGTVFGEGPAAARLMLVGEQPGDQEDRQGKPFVGPAGRLLGRALEEAGIERDAVYLTNAVKHFKFTCKEGSKRRFHQSPGATEINACRPWLVAELENVSPEVVVALGAVAGRALLGPSFRVTRQRGVPLDCPPFASIGAPEKAQGPPAGRIVATIHPSAVLRAPDRDAVYAGFVSDLGVAARLLD</sequence>
<organism evidence="11 12">
    <name type="scientific">Actinocorallia libanotica</name>
    <dbReference type="NCBI Taxonomy" id="46162"/>
    <lineage>
        <taxon>Bacteria</taxon>
        <taxon>Bacillati</taxon>
        <taxon>Actinomycetota</taxon>
        <taxon>Actinomycetes</taxon>
        <taxon>Streptosporangiales</taxon>
        <taxon>Thermomonosporaceae</taxon>
        <taxon>Actinocorallia</taxon>
    </lineage>
</organism>
<evidence type="ECO:0000256" key="8">
    <source>
        <dbReference type="ARBA" id="ARBA00023014"/>
    </source>
</evidence>
<accession>A0ABN1R1W0</accession>
<dbReference type="RefSeq" id="WP_344240981.1">
    <property type="nucleotide sequence ID" value="NZ_BAAAHH010000010.1"/>
</dbReference>
<dbReference type="Pfam" id="PF03167">
    <property type="entry name" value="UDG"/>
    <property type="match status" value="1"/>
</dbReference>
<evidence type="ECO:0000256" key="6">
    <source>
        <dbReference type="ARBA" id="ARBA00022801"/>
    </source>
</evidence>
<dbReference type="CDD" id="cd10030">
    <property type="entry name" value="UDG-F4_TTUDGA_SPO1dp_like"/>
    <property type="match status" value="1"/>
</dbReference>
<keyword evidence="12" id="KW-1185">Reference proteome</keyword>
<evidence type="ECO:0000256" key="2">
    <source>
        <dbReference type="ARBA" id="ARBA00019403"/>
    </source>
</evidence>
<evidence type="ECO:0000256" key="7">
    <source>
        <dbReference type="ARBA" id="ARBA00023004"/>
    </source>
</evidence>
<dbReference type="Gene3D" id="3.40.470.10">
    <property type="entry name" value="Uracil-DNA glycosylase-like domain"/>
    <property type="match status" value="1"/>
</dbReference>
<evidence type="ECO:0000256" key="1">
    <source>
        <dbReference type="ARBA" id="ARBA00006521"/>
    </source>
</evidence>
<keyword evidence="4" id="KW-0479">Metal-binding</keyword>
<dbReference type="InterPro" id="IPR005122">
    <property type="entry name" value="Uracil-DNA_glycosylase-like"/>
</dbReference>
<dbReference type="InterPro" id="IPR005273">
    <property type="entry name" value="Ura-DNA_glyco_family4"/>
</dbReference>
<comment type="similarity">
    <text evidence="1">Belongs to the uracil-DNA glycosylase (UDG) superfamily. Type 4 (UDGa) family.</text>
</comment>
<dbReference type="InterPro" id="IPR051536">
    <property type="entry name" value="UDG_Type-4/5"/>
</dbReference>
<evidence type="ECO:0000256" key="5">
    <source>
        <dbReference type="ARBA" id="ARBA00022763"/>
    </source>
</evidence>
<evidence type="ECO:0000256" key="9">
    <source>
        <dbReference type="ARBA" id="ARBA00023204"/>
    </source>
</evidence>
<evidence type="ECO:0000259" key="10">
    <source>
        <dbReference type="SMART" id="SM00986"/>
    </source>
</evidence>
<keyword evidence="8" id="KW-0411">Iron-sulfur</keyword>
<keyword evidence="3" id="KW-0004">4Fe-4S</keyword>
<dbReference type="PANTHER" id="PTHR33693">
    <property type="entry name" value="TYPE-5 URACIL-DNA GLYCOSYLASE"/>
    <property type="match status" value="1"/>
</dbReference>
<name>A0ABN1R1W0_9ACTN</name>
<dbReference type="NCBIfam" id="TIGR03914">
    <property type="entry name" value="UDG_fam_dom"/>
    <property type="match status" value="1"/>
</dbReference>
<proteinExistence type="inferred from homology"/>
<keyword evidence="7" id="KW-0408">Iron</keyword>
<keyword evidence="9" id="KW-0234">DNA repair</keyword>
<keyword evidence="5" id="KW-0227">DNA damage</keyword>
<dbReference type="Proteomes" id="UP001500665">
    <property type="component" value="Unassembled WGS sequence"/>
</dbReference>
<feature type="domain" description="Uracil-DNA glycosylase-like" evidence="10">
    <location>
        <begin position="41"/>
        <end position="214"/>
    </location>
</feature>
<evidence type="ECO:0000313" key="12">
    <source>
        <dbReference type="Proteomes" id="UP001500665"/>
    </source>
</evidence>
<evidence type="ECO:0000256" key="4">
    <source>
        <dbReference type="ARBA" id="ARBA00022723"/>
    </source>
</evidence>
<comment type="caution">
    <text evidence="11">The sequence shown here is derived from an EMBL/GenBank/DDBJ whole genome shotgun (WGS) entry which is preliminary data.</text>
</comment>
<reference evidence="11 12" key="1">
    <citation type="journal article" date="2019" name="Int. J. Syst. Evol. Microbiol.">
        <title>The Global Catalogue of Microorganisms (GCM) 10K type strain sequencing project: providing services to taxonomists for standard genome sequencing and annotation.</title>
        <authorList>
            <consortium name="The Broad Institute Genomics Platform"/>
            <consortium name="The Broad Institute Genome Sequencing Center for Infectious Disease"/>
            <person name="Wu L."/>
            <person name="Ma J."/>
        </authorList>
    </citation>
    <scope>NUCLEOTIDE SEQUENCE [LARGE SCALE GENOMIC DNA]</scope>
    <source>
        <strain evidence="11 12">JCM 10696</strain>
    </source>
</reference>
<dbReference type="NCBIfam" id="TIGR00758">
    <property type="entry name" value="UDG_fam4"/>
    <property type="match status" value="1"/>
</dbReference>
<dbReference type="PANTHER" id="PTHR33693:SF9">
    <property type="entry name" value="TYPE-4 URACIL-DNA GLYCOSYLASE"/>
    <property type="match status" value="1"/>
</dbReference>
<dbReference type="EMBL" id="BAAAHH010000010">
    <property type="protein sequence ID" value="GAA0950745.1"/>
    <property type="molecule type" value="Genomic_DNA"/>
</dbReference>
<dbReference type="SUPFAM" id="SSF52141">
    <property type="entry name" value="Uracil-DNA glycosylase-like"/>
    <property type="match status" value="1"/>
</dbReference>
<evidence type="ECO:0000256" key="3">
    <source>
        <dbReference type="ARBA" id="ARBA00022485"/>
    </source>
</evidence>
<gene>
    <name evidence="11" type="ORF">GCM10009550_29590</name>
</gene>